<evidence type="ECO:0000313" key="1">
    <source>
        <dbReference type="EMBL" id="KAF2474828.1"/>
    </source>
</evidence>
<gene>
    <name evidence="1" type="ORF">BDR25DRAFT_340533</name>
</gene>
<sequence>MACNASILSILASLCVLSFILQIPFLTLATCYYPNGDTDDGHKSCNSGGVSVCCSEGNQCLSNGLCVDTRYENFQRVLRGGCTDSGWGTPCPSFCKAEWNHGDEAVYYCGSGKWCCESHDCCTKSGAQMLDLGTPQVVATADKDTNNNNAQPTSAALVNVQQSSAPPANTQPPQQQTSQQQQQQAPASSPPSEKKDTPKASSTPPPSSPSSKSNDAARTSPSTSSPTSHDPKATASKAPANEPATIVFISGYSIISPGTSSTTSFAPPESTIPPPKHPINPAVIGAGVGVGGGVVVFLILFFTCFYLQRRKRQKEGFSRGTTRRSIATGDSEAPLDVAGIHGRSRNRYGRGSGVLIELDAERVIELPSETEAKELEGKGKGEKDLRFLKTW</sequence>
<comment type="caution">
    <text evidence="1">The sequence shown here is derived from an EMBL/GenBank/DDBJ whole genome shotgun (WGS) entry which is preliminary data.</text>
</comment>
<protein>
    <submittedName>
        <fullName evidence="1">Uncharacterized protein</fullName>
    </submittedName>
</protein>
<dbReference type="Proteomes" id="UP000799755">
    <property type="component" value="Unassembled WGS sequence"/>
</dbReference>
<organism evidence="1 2">
    <name type="scientific">Lindgomyces ingoldianus</name>
    <dbReference type="NCBI Taxonomy" id="673940"/>
    <lineage>
        <taxon>Eukaryota</taxon>
        <taxon>Fungi</taxon>
        <taxon>Dikarya</taxon>
        <taxon>Ascomycota</taxon>
        <taxon>Pezizomycotina</taxon>
        <taxon>Dothideomycetes</taxon>
        <taxon>Pleosporomycetidae</taxon>
        <taxon>Pleosporales</taxon>
        <taxon>Lindgomycetaceae</taxon>
        <taxon>Lindgomyces</taxon>
    </lineage>
</organism>
<name>A0ACB6R6A8_9PLEO</name>
<proteinExistence type="predicted"/>
<dbReference type="EMBL" id="MU003497">
    <property type="protein sequence ID" value="KAF2474828.1"/>
    <property type="molecule type" value="Genomic_DNA"/>
</dbReference>
<accession>A0ACB6R6A8</accession>
<reference evidence="1" key="1">
    <citation type="journal article" date="2020" name="Stud. Mycol.">
        <title>101 Dothideomycetes genomes: a test case for predicting lifestyles and emergence of pathogens.</title>
        <authorList>
            <person name="Haridas S."/>
            <person name="Albert R."/>
            <person name="Binder M."/>
            <person name="Bloem J."/>
            <person name="Labutti K."/>
            <person name="Salamov A."/>
            <person name="Andreopoulos B."/>
            <person name="Baker S."/>
            <person name="Barry K."/>
            <person name="Bills G."/>
            <person name="Bluhm B."/>
            <person name="Cannon C."/>
            <person name="Castanera R."/>
            <person name="Culley D."/>
            <person name="Daum C."/>
            <person name="Ezra D."/>
            <person name="Gonzalez J."/>
            <person name="Henrissat B."/>
            <person name="Kuo A."/>
            <person name="Liang C."/>
            <person name="Lipzen A."/>
            <person name="Lutzoni F."/>
            <person name="Magnuson J."/>
            <person name="Mondo S."/>
            <person name="Nolan M."/>
            <person name="Ohm R."/>
            <person name="Pangilinan J."/>
            <person name="Park H.-J."/>
            <person name="Ramirez L."/>
            <person name="Alfaro M."/>
            <person name="Sun H."/>
            <person name="Tritt A."/>
            <person name="Yoshinaga Y."/>
            <person name="Zwiers L.-H."/>
            <person name="Turgeon B."/>
            <person name="Goodwin S."/>
            <person name="Spatafora J."/>
            <person name="Crous P."/>
            <person name="Grigoriev I."/>
        </authorList>
    </citation>
    <scope>NUCLEOTIDE SEQUENCE</scope>
    <source>
        <strain evidence="1">ATCC 200398</strain>
    </source>
</reference>
<keyword evidence="2" id="KW-1185">Reference proteome</keyword>
<evidence type="ECO:0000313" key="2">
    <source>
        <dbReference type="Proteomes" id="UP000799755"/>
    </source>
</evidence>